<dbReference type="SUPFAM" id="SSF82784">
    <property type="entry name" value="OsmC-like"/>
    <property type="match status" value="1"/>
</dbReference>
<dbReference type="Pfam" id="PF02566">
    <property type="entry name" value="OsmC"/>
    <property type="match status" value="1"/>
</dbReference>
<evidence type="ECO:0000313" key="1">
    <source>
        <dbReference type="EMBL" id="MDH8678173.1"/>
    </source>
</evidence>
<dbReference type="RefSeq" id="WP_281094001.1">
    <property type="nucleotide sequence ID" value="NZ_JARYZI010000004.1"/>
</dbReference>
<dbReference type="PANTHER" id="PTHR34352">
    <property type="entry name" value="PROTEIN YHFA"/>
    <property type="match status" value="1"/>
</dbReference>
<reference evidence="1 2" key="1">
    <citation type="submission" date="2023-04" db="EMBL/GenBank/DDBJ databases">
        <title>Fusibacter bizertensis strain WBS, isolated from littoral bottom sediments of the Arctic seas - biochemical and genomic analysis.</title>
        <authorList>
            <person name="Brioukhanov A.L."/>
        </authorList>
    </citation>
    <scope>NUCLEOTIDE SEQUENCE [LARGE SCALE GENOMIC DNA]</scope>
    <source>
        <strain evidence="1 2">WBS</strain>
    </source>
</reference>
<dbReference type="InterPro" id="IPR036102">
    <property type="entry name" value="OsmC/Ohrsf"/>
</dbReference>
<evidence type="ECO:0000313" key="2">
    <source>
        <dbReference type="Proteomes" id="UP001158045"/>
    </source>
</evidence>
<dbReference type="Proteomes" id="UP001158045">
    <property type="component" value="Unassembled WGS sequence"/>
</dbReference>
<dbReference type="EMBL" id="JARYZI010000004">
    <property type="protein sequence ID" value="MDH8678173.1"/>
    <property type="molecule type" value="Genomic_DNA"/>
</dbReference>
<gene>
    <name evidence="1" type="ORF">QE109_08440</name>
</gene>
<accession>A0ABT6NCM5</accession>
<dbReference type="PANTHER" id="PTHR34352:SF1">
    <property type="entry name" value="PROTEIN YHFA"/>
    <property type="match status" value="1"/>
</dbReference>
<protein>
    <submittedName>
        <fullName evidence="1">OsmC family protein</fullName>
    </submittedName>
</protein>
<comment type="caution">
    <text evidence="1">The sequence shown here is derived from an EMBL/GenBank/DDBJ whole genome shotgun (WGS) entry which is preliminary data.</text>
</comment>
<organism evidence="1 2">
    <name type="scientific">Fusibacter bizertensis</name>
    <dbReference type="NCBI Taxonomy" id="1488331"/>
    <lineage>
        <taxon>Bacteria</taxon>
        <taxon>Bacillati</taxon>
        <taxon>Bacillota</taxon>
        <taxon>Clostridia</taxon>
        <taxon>Eubacteriales</taxon>
        <taxon>Eubacteriales Family XII. Incertae Sedis</taxon>
        <taxon>Fusibacter</taxon>
    </lineage>
</organism>
<dbReference type="InterPro" id="IPR015946">
    <property type="entry name" value="KH_dom-like_a/b"/>
</dbReference>
<name>A0ABT6NCM5_9FIRM</name>
<proteinExistence type="predicted"/>
<dbReference type="InterPro" id="IPR003718">
    <property type="entry name" value="OsmC/Ohr_fam"/>
</dbReference>
<sequence>MDYKEVKLEFTNRFEGDLIAPKAVVKIGGEEGMVAPYDMLLGALGSCLYSTFLDIMRKKRIGFEKLEMVITGEKRTEVPTTLKWVKIEANVFAPEKEIGVDQAFKLSTEYCSIYQTISHVAEMSYEVKIV</sequence>
<keyword evidence="2" id="KW-1185">Reference proteome</keyword>
<dbReference type="Gene3D" id="3.30.300.20">
    <property type="match status" value="1"/>
</dbReference>